<dbReference type="EMBL" id="JAJAGO010000019">
    <property type="protein sequence ID" value="MCT2594265.1"/>
    <property type="molecule type" value="Genomic_DNA"/>
</dbReference>
<keyword evidence="2" id="KW-1185">Reference proteome</keyword>
<dbReference type="RefSeq" id="WP_260221594.1">
    <property type="nucleotide sequence ID" value="NZ_JAJAGO010000019.1"/>
</dbReference>
<proteinExistence type="predicted"/>
<reference evidence="1 2" key="1">
    <citation type="submission" date="2021-10" db="EMBL/GenBank/DDBJ databases">
        <title>Streptomyces gossypii sp. nov., isolated from soil collected from cotton field.</title>
        <authorList>
            <person name="Ge X."/>
            <person name="Chen X."/>
            <person name="Liu W."/>
        </authorList>
    </citation>
    <scope>NUCLEOTIDE SEQUENCE [LARGE SCALE GENOMIC DNA]</scope>
    <source>
        <strain evidence="1 2">N2-109</strain>
    </source>
</reference>
<sequence length="48" mass="5594">MNDSDDIPCLNFRKPQHDVPCDQDYGHASKCNSYERADYYSASIRRNP</sequence>
<dbReference type="Proteomes" id="UP001156389">
    <property type="component" value="Unassembled WGS sequence"/>
</dbReference>
<comment type="caution">
    <text evidence="1">The sequence shown here is derived from an EMBL/GenBank/DDBJ whole genome shotgun (WGS) entry which is preliminary data.</text>
</comment>
<evidence type="ECO:0000313" key="2">
    <source>
        <dbReference type="Proteomes" id="UP001156389"/>
    </source>
</evidence>
<gene>
    <name evidence="1" type="ORF">LHJ74_30895</name>
</gene>
<name>A0ABT2K421_9ACTN</name>
<organism evidence="1 2">
    <name type="scientific">Streptomyces gossypii</name>
    <dbReference type="NCBI Taxonomy" id="2883101"/>
    <lineage>
        <taxon>Bacteria</taxon>
        <taxon>Bacillati</taxon>
        <taxon>Actinomycetota</taxon>
        <taxon>Actinomycetes</taxon>
        <taxon>Kitasatosporales</taxon>
        <taxon>Streptomycetaceae</taxon>
        <taxon>Streptomyces</taxon>
    </lineage>
</organism>
<protein>
    <submittedName>
        <fullName evidence="1">Uncharacterized protein</fullName>
    </submittedName>
</protein>
<accession>A0ABT2K421</accession>
<evidence type="ECO:0000313" key="1">
    <source>
        <dbReference type="EMBL" id="MCT2594265.1"/>
    </source>
</evidence>